<gene>
    <name evidence="1" type="ORF">FF011L_22250</name>
</gene>
<dbReference type="AlphaFoldDB" id="A0A517MEZ3"/>
<evidence type="ECO:0000313" key="1">
    <source>
        <dbReference type="EMBL" id="QDS93455.1"/>
    </source>
</evidence>
<sequence length="73" mass="7889">MRSQLLAERREPSGMFTQEAQRAGGLAPNAASFGENFVKQSEWNKICAIAGGFQSPAILTVCHAYSAKPFRSA</sequence>
<dbReference type="KEGG" id="rml:FF011L_22250"/>
<organism evidence="1 2">
    <name type="scientific">Roseimaritima multifibrata</name>
    <dbReference type="NCBI Taxonomy" id="1930274"/>
    <lineage>
        <taxon>Bacteria</taxon>
        <taxon>Pseudomonadati</taxon>
        <taxon>Planctomycetota</taxon>
        <taxon>Planctomycetia</taxon>
        <taxon>Pirellulales</taxon>
        <taxon>Pirellulaceae</taxon>
        <taxon>Roseimaritima</taxon>
    </lineage>
</organism>
<proteinExistence type="predicted"/>
<accession>A0A517MEZ3</accession>
<reference evidence="1 2" key="1">
    <citation type="submission" date="2019-02" db="EMBL/GenBank/DDBJ databases">
        <title>Deep-cultivation of Planctomycetes and their phenomic and genomic characterization uncovers novel biology.</title>
        <authorList>
            <person name="Wiegand S."/>
            <person name="Jogler M."/>
            <person name="Boedeker C."/>
            <person name="Pinto D."/>
            <person name="Vollmers J."/>
            <person name="Rivas-Marin E."/>
            <person name="Kohn T."/>
            <person name="Peeters S.H."/>
            <person name="Heuer A."/>
            <person name="Rast P."/>
            <person name="Oberbeckmann S."/>
            <person name="Bunk B."/>
            <person name="Jeske O."/>
            <person name="Meyerdierks A."/>
            <person name="Storesund J.E."/>
            <person name="Kallscheuer N."/>
            <person name="Luecker S."/>
            <person name="Lage O.M."/>
            <person name="Pohl T."/>
            <person name="Merkel B.J."/>
            <person name="Hornburger P."/>
            <person name="Mueller R.-W."/>
            <person name="Bruemmer F."/>
            <person name="Labrenz M."/>
            <person name="Spormann A.M."/>
            <person name="Op den Camp H."/>
            <person name="Overmann J."/>
            <person name="Amann R."/>
            <person name="Jetten M.S.M."/>
            <person name="Mascher T."/>
            <person name="Medema M.H."/>
            <person name="Devos D.P."/>
            <person name="Kaster A.-K."/>
            <person name="Ovreas L."/>
            <person name="Rohde M."/>
            <person name="Galperin M.Y."/>
            <person name="Jogler C."/>
        </authorList>
    </citation>
    <scope>NUCLEOTIDE SEQUENCE [LARGE SCALE GENOMIC DNA]</scope>
    <source>
        <strain evidence="1 2">FF011L</strain>
    </source>
</reference>
<evidence type="ECO:0000313" key="2">
    <source>
        <dbReference type="Proteomes" id="UP000320672"/>
    </source>
</evidence>
<keyword evidence="2" id="KW-1185">Reference proteome</keyword>
<protein>
    <submittedName>
        <fullName evidence="1">Uncharacterized protein</fullName>
    </submittedName>
</protein>
<dbReference type="EMBL" id="CP036262">
    <property type="protein sequence ID" value="QDS93455.1"/>
    <property type="molecule type" value="Genomic_DNA"/>
</dbReference>
<name>A0A517MEZ3_9BACT</name>
<dbReference type="Proteomes" id="UP000320672">
    <property type="component" value="Chromosome"/>
</dbReference>